<dbReference type="KEGG" id="npe:Natpe_2039"/>
<evidence type="ECO:0000313" key="2">
    <source>
        <dbReference type="Proteomes" id="UP000010843"/>
    </source>
</evidence>
<accession>L0JM11</accession>
<gene>
    <name evidence="1" type="ordered locus">Natpe_2039</name>
</gene>
<name>L0JM11_NATP1</name>
<dbReference type="Proteomes" id="UP000010843">
    <property type="component" value="Chromosome"/>
</dbReference>
<dbReference type="STRING" id="797303.Natpe_2039"/>
<evidence type="ECO:0000313" key="1">
    <source>
        <dbReference type="EMBL" id="AGB31868.1"/>
    </source>
</evidence>
<protein>
    <submittedName>
        <fullName evidence="1">Uncharacterized protein</fullName>
    </submittedName>
</protein>
<dbReference type="EMBL" id="CP003372">
    <property type="protein sequence ID" value="AGB31868.1"/>
    <property type="molecule type" value="Genomic_DNA"/>
</dbReference>
<organism evidence="1 2">
    <name type="scientific">Natrinema pellirubrum (strain DSM 15624 / CIP 106293 / JCM 10476 / NCIMB 786 / 157)</name>
    <dbReference type="NCBI Taxonomy" id="797303"/>
    <lineage>
        <taxon>Archaea</taxon>
        <taxon>Methanobacteriati</taxon>
        <taxon>Methanobacteriota</taxon>
        <taxon>Stenosarchaea group</taxon>
        <taxon>Halobacteria</taxon>
        <taxon>Halobacteriales</taxon>
        <taxon>Natrialbaceae</taxon>
        <taxon>Natrinema</taxon>
    </lineage>
</organism>
<dbReference type="AlphaFoldDB" id="L0JM11"/>
<sequence length="132" mass="13746">MGFCPRPALPPVVLPTDDPDTLLSTDDVLAAVDAIGDRDQFAVAYAVYAHSDDGVTVPEIAAETDDGEAAIEPAIDALVDGGVLAERMPCLVDPSVDGPEYELSEFGRLLLEEGVLAAFDAAATVADLYSSH</sequence>
<dbReference type="Gene3D" id="1.10.10.10">
    <property type="entry name" value="Winged helix-like DNA-binding domain superfamily/Winged helix DNA-binding domain"/>
    <property type="match status" value="1"/>
</dbReference>
<dbReference type="HOGENOM" id="CLU_1912401_0_0_2"/>
<dbReference type="InterPro" id="IPR036388">
    <property type="entry name" value="WH-like_DNA-bd_sf"/>
</dbReference>
<reference evidence="2" key="1">
    <citation type="submission" date="2012-02" db="EMBL/GenBank/DDBJ databases">
        <title>Complete sequence of chromosome of Natrinema pellirubrum DSM 15624.</title>
        <authorList>
            <person name="Lucas S."/>
            <person name="Han J."/>
            <person name="Lapidus A."/>
            <person name="Cheng J.-F."/>
            <person name="Goodwin L."/>
            <person name="Pitluck S."/>
            <person name="Peters L."/>
            <person name="Teshima H."/>
            <person name="Detter J.C."/>
            <person name="Han C."/>
            <person name="Tapia R."/>
            <person name="Land M."/>
            <person name="Hauser L."/>
            <person name="Kyrpides N."/>
            <person name="Ivanova N."/>
            <person name="Pagani I."/>
            <person name="Sproer C."/>
            <person name="Anderson I."/>
            <person name="Woyke T."/>
        </authorList>
    </citation>
    <scope>NUCLEOTIDE SEQUENCE [LARGE SCALE GENOMIC DNA]</scope>
    <source>
        <strain evidence="2">DSM 15624 / JCM 10476 / NCIMB 786</strain>
    </source>
</reference>
<proteinExistence type="predicted"/>